<evidence type="ECO:0008006" key="3">
    <source>
        <dbReference type="Google" id="ProtNLM"/>
    </source>
</evidence>
<gene>
    <name evidence="1" type="ORF">C7B64_21270</name>
</gene>
<comment type="caution">
    <text evidence="1">The sequence shown here is derived from an EMBL/GenBank/DDBJ whole genome shotgun (WGS) entry which is preliminary data.</text>
</comment>
<protein>
    <recommendedName>
        <fullName evidence="3">DUF1822 domain-containing protein</fullName>
    </recommendedName>
</protein>
<reference evidence="1 2" key="2">
    <citation type="submission" date="2018-03" db="EMBL/GenBank/DDBJ databases">
        <title>The ancient ancestry and fast evolution of plastids.</title>
        <authorList>
            <person name="Moore K.R."/>
            <person name="Magnabosco C."/>
            <person name="Momper L."/>
            <person name="Gold D.A."/>
            <person name="Bosak T."/>
            <person name="Fournier G.P."/>
        </authorList>
    </citation>
    <scope>NUCLEOTIDE SEQUENCE [LARGE SCALE GENOMIC DNA]</scope>
    <source>
        <strain evidence="1 2">CCAP 1448/3</strain>
    </source>
</reference>
<dbReference type="RefSeq" id="WP_106291156.1">
    <property type="nucleotide sequence ID" value="NZ_CAWNTC010000190.1"/>
</dbReference>
<dbReference type="EMBL" id="PVWJ01000152">
    <property type="protein sequence ID" value="PSB00873.1"/>
    <property type="molecule type" value="Genomic_DNA"/>
</dbReference>
<reference evidence="1 2" key="1">
    <citation type="submission" date="2018-02" db="EMBL/GenBank/DDBJ databases">
        <authorList>
            <person name="Cohen D.B."/>
            <person name="Kent A.D."/>
        </authorList>
    </citation>
    <scope>NUCLEOTIDE SEQUENCE [LARGE SCALE GENOMIC DNA]</scope>
    <source>
        <strain evidence="1 2">CCAP 1448/3</strain>
    </source>
</reference>
<dbReference type="Pfam" id="PF08852">
    <property type="entry name" value="DUF1822"/>
    <property type="match status" value="1"/>
</dbReference>
<dbReference type="Proteomes" id="UP000238762">
    <property type="component" value="Unassembled WGS sequence"/>
</dbReference>
<dbReference type="OrthoDB" id="512705at2"/>
<dbReference type="AlphaFoldDB" id="A0A2T1BYC2"/>
<keyword evidence="2" id="KW-1185">Reference proteome</keyword>
<evidence type="ECO:0000313" key="2">
    <source>
        <dbReference type="Proteomes" id="UP000238762"/>
    </source>
</evidence>
<name>A0A2T1BYC2_9CYAN</name>
<accession>A0A2T1BYC2</accession>
<dbReference type="InterPro" id="IPR014951">
    <property type="entry name" value="DUF1822"/>
</dbReference>
<sequence length="271" mass="30596">MNSTQEHHLTIPLNPAAHQIALKFAGEQDNPAKGKQVYLNTLAVLAVRDFLSEISFETDLDSGDSWNPAVRCFHDVADLVIPELGKVECRPILANETTLTLPQEVRENRIAYIVVRFSEQLQEVQLLGFVPATHLERALTILEIDEVEGSPSLLQPIEELIDYLFSLELGHDFLNSDDPVAIAVREKERLRSRTQIIAELKQLLKDVEPFEQRAKAAEILRSERDLDLALTSRVSKGDPNETLVNEEDLDLEDLAEELLDKLAEIWGESRD</sequence>
<proteinExistence type="predicted"/>
<organism evidence="1 2">
    <name type="scientific">Merismopedia glauca CCAP 1448/3</name>
    <dbReference type="NCBI Taxonomy" id="1296344"/>
    <lineage>
        <taxon>Bacteria</taxon>
        <taxon>Bacillati</taxon>
        <taxon>Cyanobacteriota</taxon>
        <taxon>Cyanophyceae</taxon>
        <taxon>Synechococcales</taxon>
        <taxon>Merismopediaceae</taxon>
        <taxon>Merismopedia</taxon>
    </lineage>
</organism>
<evidence type="ECO:0000313" key="1">
    <source>
        <dbReference type="EMBL" id="PSB00873.1"/>
    </source>
</evidence>